<evidence type="ECO:0000256" key="9">
    <source>
        <dbReference type="RuleBase" id="RU004226"/>
    </source>
</evidence>
<evidence type="ECO:0000259" key="10">
    <source>
        <dbReference type="Pfam" id="PF01348"/>
    </source>
</evidence>
<comment type="similarity">
    <text evidence="2 8">Belongs to the intron maturase 2 family. MatK subfamily.</text>
</comment>
<keyword evidence="5 8" id="KW-0507">mRNA processing</keyword>
<dbReference type="EMBL" id="MK726020">
    <property type="protein sequence ID" value="QCW94751.1"/>
    <property type="molecule type" value="Genomic_DNA"/>
</dbReference>
<dbReference type="GO" id="GO:0008380">
    <property type="term" value="P:RNA splicing"/>
    <property type="evidence" value="ECO:0007669"/>
    <property type="project" value="UniProtKB-UniRule"/>
</dbReference>
<dbReference type="InterPro" id="IPR024937">
    <property type="entry name" value="Domain_X"/>
</dbReference>
<dbReference type="GO" id="GO:0009507">
    <property type="term" value="C:chloroplast"/>
    <property type="evidence" value="ECO:0007669"/>
    <property type="project" value="UniProtKB-SubCell"/>
</dbReference>
<evidence type="ECO:0000256" key="4">
    <source>
        <dbReference type="ARBA" id="ARBA00022640"/>
    </source>
</evidence>
<dbReference type="GO" id="GO:0008033">
    <property type="term" value="P:tRNA processing"/>
    <property type="evidence" value="ECO:0007669"/>
    <property type="project" value="UniProtKB-KW"/>
</dbReference>
<keyword evidence="3 9" id="KW-0150">Chloroplast</keyword>
<dbReference type="GeneID" id="39696199"/>
<evidence type="ECO:0000259" key="11">
    <source>
        <dbReference type="Pfam" id="PF01824"/>
    </source>
</evidence>
<feature type="domain" description="Domain X" evidence="10">
    <location>
        <begin position="361"/>
        <end position="471"/>
    </location>
</feature>
<dbReference type="AlphaFoldDB" id="A0A482EC98"/>
<evidence type="ECO:0000256" key="6">
    <source>
        <dbReference type="ARBA" id="ARBA00022694"/>
    </source>
</evidence>
<geneLocation type="chloroplast" evidence="12"/>
<evidence type="ECO:0000256" key="5">
    <source>
        <dbReference type="ARBA" id="ARBA00022664"/>
    </source>
</evidence>
<name>A0A482EC98_MOROL</name>
<dbReference type="GO" id="GO:0003723">
    <property type="term" value="F:RNA binding"/>
    <property type="evidence" value="ECO:0007669"/>
    <property type="project" value="UniProtKB-KW"/>
</dbReference>
<reference evidence="12" key="1">
    <citation type="submission" date="2018-09" db="EMBL/GenBank/DDBJ databases">
        <title>The complete chloroplast genome for Moringa oleifera.</title>
        <authorList>
            <person name="Dai S."/>
            <person name="Zhou Y."/>
        </authorList>
    </citation>
    <scope>NUCLEOTIDE SEQUENCE</scope>
</reference>
<keyword evidence="4 9" id="KW-0934">Plastid</keyword>
<dbReference type="PANTHER" id="PTHR34811">
    <property type="entry name" value="MATURASE K"/>
    <property type="match status" value="1"/>
</dbReference>
<accession>A0A482EC98</accession>
<dbReference type="Pfam" id="PF01348">
    <property type="entry name" value="Intron_maturas2"/>
    <property type="match status" value="1"/>
</dbReference>
<comment type="subcellular location">
    <subcellularLocation>
        <location evidence="1 8">Plastid</location>
        <location evidence="1 8">Chloroplast</location>
    </subcellularLocation>
</comment>
<comment type="function">
    <text evidence="8 9">Usually encoded in the trnK tRNA gene intron. Probably assists in splicing its own and other chloroplast group II introns.</text>
</comment>
<dbReference type="PANTHER" id="PTHR34811:SF1">
    <property type="entry name" value="MATURASE K"/>
    <property type="match status" value="1"/>
</dbReference>
<proteinExistence type="inferred from homology"/>
<keyword evidence="6 8" id="KW-0819">tRNA processing</keyword>
<dbReference type="RefSeq" id="YP_009573374.1">
    <property type="nucleotide sequence ID" value="NC_041432.1"/>
</dbReference>
<evidence type="ECO:0000313" key="12">
    <source>
        <dbReference type="EMBL" id="QBM31862.1"/>
    </source>
</evidence>
<keyword evidence="7 8" id="KW-0694">RNA-binding</keyword>
<gene>
    <name evidence="8 12" type="primary">matK</name>
</gene>
<dbReference type="Pfam" id="PF01824">
    <property type="entry name" value="MatK_N"/>
    <property type="match status" value="1"/>
</dbReference>
<evidence type="ECO:0000256" key="7">
    <source>
        <dbReference type="ARBA" id="ARBA00022884"/>
    </source>
</evidence>
<evidence type="ECO:0000313" key="13">
    <source>
        <dbReference type="EMBL" id="QCW94751.1"/>
    </source>
</evidence>
<evidence type="ECO:0000256" key="3">
    <source>
        <dbReference type="ARBA" id="ARBA00022528"/>
    </source>
</evidence>
<sequence length="506" mass="60223">MEEFQVYLELDRSRQHDFLYPFIFREYIYALAHDHSLNINRSVLLENLSYDNKSSSVIVKRLIFRMYQQNHLIISANDSNQNPFFGHNNNFYYQMISAVFAVIAEIPFSLRLVSALEGKEPAKSHNLQSIHSIFPFLEDKFSHLNYVLDVLIPYPIHLEILVQPLRYWVKDASSLHLLRFCLYKYCNWKSLITPKKSFFNPRFFLFLYNSHVCEYESILFFLRNQSSHLRSTSSGVLLERIFFYGKIEHLIKTHLIKTFVNGFQDILCLFKDPFMHYVKYQGKSILASKDTPLLMNKWKYYFVNLWQCHFYVWFQSRRVRINQLSKDYLDFLGYFSSLRFNPLVVRSQMLENSFIIDNAIKKFDTKIPIIPMIGSLAKARFCNTLGHPISKPTWADSSDSDIIDRFVRICRNLSHYHSGSSKKKNLYRIKYILRLSCVKTLARKHKSTVRAFLKRLGSDFLEEFFTEEEQVLSFIFPRAYSASRKLYRGRIWYLDIICINDLVNHE</sequence>
<reference evidence="13" key="2">
    <citation type="journal article" date="2019" name="Mol. Phylogenet. Evol.">
        <title>Incongruence between gene trees and species trees and phylogenetic signal variation in plastid genes.</title>
        <authorList>
            <person name="Goncalves D.J.P."/>
            <person name="Simpson B.B."/>
            <person name="Ortiz E.M."/>
            <person name="Shimizu G.H."/>
            <person name="Jansen R.K."/>
        </authorList>
    </citation>
    <scope>NUCLEOTIDE SEQUENCE</scope>
</reference>
<evidence type="ECO:0000256" key="1">
    <source>
        <dbReference type="ARBA" id="ARBA00004229"/>
    </source>
</evidence>
<evidence type="ECO:0000256" key="2">
    <source>
        <dbReference type="ARBA" id="ARBA00006621"/>
    </source>
</evidence>
<dbReference type="EMBL" id="MH939149">
    <property type="protein sequence ID" value="QBM31862.1"/>
    <property type="molecule type" value="Genomic_DNA"/>
</dbReference>
<protein>
    <recommendedName>
        <fullName evidence="8">Maturase K</fullName>
    </recommendedName>
    <alternativeName>
        <fullName evidence="8">Intron maturase</fullName>
    </alternativeName>
</protein>
<organism evidence="12">
    <name type="scientific">Moringa oleifera</name>
    <name type="common">Horseradish tree</name>
    <name type="synonym">Moringa pterygosperma</name>
    <dbReference type="NCBI Taxonomy" id="3735"/>
    <lineage>
        <taxon>Eukaryota</taxon>
        <taxon>Viridiplantae</taxon>
        <taxon>Streptophyta</taxon>
        <taxon>Embryophyta</taxon>
        <taxon>Tracheophyta</taxon>
        <taxon>Spermatophyta</taxon>
        <taxon>Magnoliopsida</taxon>
        <taxon>eudicotyledons</taxon>
        <taxon>Gunneridae</taxon>
        <taxon>Pentapetalae</taxon>
        <taxon>rosids</taxon>
        <taxon>malvids</taxon>
        <taxon>Brassicales</taxon>
        <taxon>Moringaceae</taxon>
        <taxon>Moringa</taxon>
    </lineage>
</organism>
<dbReference type="InterPro" id="IPR024942">
    <property type="entry name" value="Maturase_MatK_N"/>
</dbReference>
<evidence type="ECO:0000256" key="8">
    <source>
        <dbReference type="HAMAP-Rule" id="MF_01390"/>
    </source>
</evidence>
<dbReference type="HAMAP" id="MF_01390">
    <property type="entry name" value="MatK"/>
    <property type="match status" value="1"/>
</dbReference>
<feature type="domain" description="Maturase MatK N-terminal" evidence="11">
    <location>
        <begin position="1"/>
        <end position="333"/>
    </location>
</feature>
<dbReference type="InterPro" id="IPR002866">
    <property type="entry name" value="Maturase_MatK"/>
</dbReference>
<dbReference type="GO" id="GO:0006397">
    <property type="term" value="P:mRNA processing"/>
    <property type="evidence" value="ECO:0007669"/>
    <property type="project" value="UniProtKB-KW"/>
</dbReference>